<dbReference type="GeneID" id="83212775"/>
<dbReference type="GO" id="GO:0003860">
    <property type="term" value="F:3-hydroxyisobutyryl-CoA hydrolase activity"/>
    <property type="evidence" value="ECO:0007669"/>
    <property type="project" value="UniProtKB-EC"/>
</dbReference>
<dbReference type="PANTHER" id="PTHR43176">
    <property type="entry name" value="3-HYDROXYISOBUTYRYL-COA HYDROLASE-RELATED"/>
    <property type="match status" value="1"/>
</dbReference>
<accession>A0AAD7V638</accession>
<dbReference type="AlphaFoldDB" id="A0AAD7V638"/>
<dbReference type="EMBL" id="JARTCD010000021">
    <property type="protein sequence ID" value="KAJ8658980.1"/>
    <property type="molecule type" value="Genomic_DNA"/>
</dbReference>
<comment type="caution">
    <text evidence="5">The sequence shown here is derived from an EMBL/GenBank/DDBJ whole genome shotgun (WGS) entry which is preliminary data.</text>
</comment>
<feature type="domain" description="Enoyl-CoA hydratase/isomerase" evidence="4">
    <location>
        <begin position="35"/>
        <end position="364"/>
    </location>
</feature>
<name>A0AAD7V638_9FUNG</name>
<evidence type="ECO:0000256" key="2">
    <source>
        <dbReference type="ARBA" id="ARBA00011915"/>
    </source>
</evidence>
<comment type="catalytic activity">
    <reaction evidence="1">
        <text>3-hydroxy-2-methylpropanoyl-CoA + H2O = 3-hydroxy-2-methylpropanoate + CoA + H(+)</text>
        <dbReference type="Rhea" id="RHEA:20888"/>
        <dbReference type="ChEBI" id="CHEBI:11805"/>
        <dbReference type="ChEBI" id="CHEBI:15377"/>
        <dbReference type="ChEBI" id="CHEBI:15378"/>
        <dbReference type="ChEBI" id="CHEBI:57287"/>
        <dbReference type="ChEBI" id="CHEBI:57340"/>
        <dbReference type="EC" id="3.1.2.4"/>
    </reaction>
</comment>
<organism evidence="5 6">
    <name type="scientific">Lichtheimia ornata</name>
    <dbReference type="NCBI Taxonomy" id="688661"/>
    <lineage>
        <taxon>Eukaryota</taxon>
        <taxon>Fungi</taxon>
        <taxon>Fungi incertae sedis</taxon>
        <taxon>Mucoromycota</taxon>
        <taxon>Mucoromycotina</taxon>
        <taxon>Mucoromycetes</taxon>
        <taxon>Mucorales</taxon>
        <taxon>Lichtheimiaceae</taxon>
        <taxon>Lichtheimia</taxon>
    </lineage>
</organism>
<dbReference type="GO" id="GO:0005739">
    <property type="term" value="C:mitochondrion"/>
    <property type="evidence" value="ECO:0007669"/>
    <property type="project" value="TreeGrafter"/>
</dbReference>
<sequence>MQKTGMRWFSTQPRAIADASIPQAQVLHRKLLGARMFILNRPEKLNALTLSMIRNIAPQLKAWDVSKLAKFIVVKGVGEGRFCAGDDILDILLKVRAKDPDALRFFQEKYRLVQMIATLQTPYITILDGYALGGALGLFVHGPFRIATERTIFATPEASIGLCPGSGSSFFLPKLDGEIGTYLALTGSRIQGVDTFYTGIATHYVPSGRLNALEERLTDLETSDHEVIHRIIEEFVEPLPSADKIGMPIALRNAIDRCFQYDTIEEILAALDRETPTAWVRETKHKLLSTSPSSLKVTLTSLRRARHMTLCECLKMEFDLIQKFMVTQDFDQGIDAMFISKPRRKPVWDPPALSELSEDDVDELYFSNQSPNELTFASNLDMRHYPFSRYALPSEESVRQAVIGDEANNRLTTEREIVEWFLKGSHGKRGVREKIADILSRKTLSTQKEGLVWNHTP</sequence>
<dbReference type="RefSeq" id="XP_058343893.1">
    <property type="nucleotide sequence ID" value="XM_058485407.1"/>
</dbReference>
<dbReference type="Gene3D" id="3.90.226.10">
    <property type="entry name" value="2-enoyl-CoA Hydratase, Chain A, domain 1"/>
    <property type="match status" value="1"/>
</dbReference>
<dbReference type="InterPro" id="IPR029045">
    <property type="entry name" value="ClpP/crotonase-like_dom_sf"/>
</dbReference>
<proteinExistence type="predicted"/>
<protein>
    <recommendedName>
        <fullName evidence="2">3-hydroxyisobutyryl-CoA hydrolase</fullName>
        <ecNumber evidence="2">3.1.2.4</ecNumber>
    </recommendedName>
</protein>
<dbReference type="SUPFAM" id="SSF52096">
    <property type="entry name" value="ClpP/crotonase"/>
    <property type="match status" value="1"/>
</dbReference>
<dbReference type="Proteomes" id="UP001234581">
    <property type="component" value="Unassembled WGS sequence"/>
</dbReference>
<dbReference type="InterPro" id="IPR045004">
    <property type="entry name" value="ECH_dom"/>
</dbReference>
<dbReference type="CDD" id="cd06558">
    <property type="entry name" value="crotonase-like"/>
    <property type="match status" value="1"/>
</dbReference>
<evidence type="ECO:0000259" key="4">
    <source>
        <dbReference type="Pfam" id="PF16113"/>
    </source>
</evidence>
<evidence type="ECO:0000256" key="1">
    <source>
        <dbReference type="ARBA" id="ARBA00001709"/>
    </source>
</evidence>
<dbReference type="Pfam" id="PF16113">
    <property type="entry name" value="ECH_2"/>
    <property type="match status" value="1"/>
</dbReference>
<reference evidence="5 6" key="1">
    <citation type="submission" date="2023-03" db="EMBL/GenBank/DDBJ databases">
        <title>Genome sequence of Lichtheimia ornata CBS 291.66.</title>
        <authorList>
            <person name="Mohabir J.T."/>
            <person name="Shea T.P."/>
            <person name="Kurbessoian T."/>
            <person name="Berby B."/>
            <person name="Fontaine J."/>
            <person name="Livny J."/>
            <person name="Gnirke A."/>
            <person name="Stajich J.E."/>
            <person name="Cuomo C.A."/>
        </authorList>
    </citation>
    <scope>NUCLEOTIDE SEQUENCE [LARGE SCALE GENOMIC DNA]</scope>
    <source>
        <strain evidence="5">CBS 291.66</strain>
    </source>
</reference>
<keyword evidence="6" id="KW-1185">Reference proteome</keyword>
<dbReference type="EC" id="3.1.2.4" evidence="2"/>
<evidence type="ECO:0000256" key="3">
    <source>
        <dbReference type="ARBA" id="ARBA00022801"/>
    </source>
</evidence>
<dbReference type="GO" id="GO:0006574">
    <property type="term" value="P:L-valine catabolic process"/>
    <property type="evidence" value="ECO:0007669"/>
    <property type="project" value="TreeGrafter"/>
</dbReference>
<evidence type="ECO:0000313" key="5">
    <source>
        <dbReference type="EMBL" id="KAJ8658980.1"/>
    </source>
</evidence>
<evidence type="ECO:0000313" key="6">
    <source>
        <dbReference type="Proteomes" id="UP001234581"/>
    </source>
</evidence>
<dbReference type="NCBIfam" id="NF004127">
    <property type="entry name" value="PRK05617.1"/>
    <property type="match status" value="1"/>
</dbReference>
<dbReference type="PANTHER" id="PTHR43176:SF3">
    <property type="entry name" value="3-HYDROXYISOBUTYRYL-COA HYDROLASE, MITOCHONDRIAL"/>
    <property type="match status" value="1"/>
</dbReference>
<dbReference type="InterPro" id="IPR032259">
    <property type="entry name" value="HIBYL-CoA-H"/>
</dbReference>
<gene>
    <name evidence="5" type="ORF">O0I10_005362</name>
</gene>
<keyword evidence="3" id="KW-0378">Hydrolase</keyword>